<reference evidence="3 4" key="1">
    <citation type="submission" date="2023-05" db="EMBL/GenBank/DDBJ databases">
        <title>Lithophilousrod everest ZFBP1038 complete genpme.</title>
        <authorList>
            <person name="Tian M."/>
        </authorList>
    </citation>
    <scope>NUCLEOTIDE SEQUENCE [LARGE SCALE GENOMIC DNA]</scope>
    <source>
        <strain evidence="3 4">ZFBP1038</strain>
    </source>
</reference>
<organism evidence="3 4">
    <name type="scientific">Saxibacter everestensis</name>
    <dbReference type="NCBI Taxonomy" id="2909229"/>
    <lineage>
        <taxon>Bacteria</taxon>
        <taxon>Bacillati</taxon>
        <taxon>Actinomycetota</taxon>
        <taxon>Actinomycetes</taxon>
        <taxon>Micrococcales</taxon>
        <taxon>Brevibacteriaceae</taxon>
        <taxon>Saxibacter</taxon>
    </lineage>
</organism>
<gene>
    <name evidence="3" type="ORF">LWF01_08570</name>
</gene>
<keyword evidence="4" id="KW-1185">Reference proteome</keyword>
<feature type="domain" description="Low molecular weight protein antigen 6 PH" evidence="2">
    <location>
        <begin position="69"/>
        <end position="129"/>
    </location>
</feature>
<evidence type="ECO:0000259" key="2">
    <source>
        <dbReference type="Pfam" id="PF10756"/>
    </source>
</evidence>
<protein>
    <submittedName>
        <fullName evidence="3">PH domain-containing protein</fullName>
    </submittedName>
</protein>
<evidence type="ECO:0000256" key="1">
    <source>
        <dbReference type="SAM" id="Phobius"/>
    </source>
</evidence>
<dbReference type="RefSeq" id="WP_349640604.1">
    <property type="nucleotide sequence ID" value="NZ_CP090958.1"/>
</dbReference>
<dbReference type="EMBL" id="CP090958">
    <property type="protein sequence ID" value="WGW13781.1"/>
    <property type="molecule type" value="Genomic_DNA"/>
</dbReference>
<dbReference type="Pfam" id="PF10756">
    <property type="entry name" value="bPH_6"/>
    <property type="match status" value="1"/>
</dbReference>
<keyword evidence="1" id="KW-1133">Transmembrane helix</keyword>
<sequence>MPDGEQLRVFAPRRARFVMIPLAVIVMLGFIVIGIGLRGEGVEGFDLFDQLSLLGLGALFVGIMLWMVSVRARPSGSGLYVRNLVRARRLTWAEIVAVRFEYLSGDPWVTLDLADGTTLAVMAIQRADGEYGLREAERLSSLVDSLGTAGNPR</sequence>
<accession>A0ABY8R022</accession>
<dbReference type="Proteomes" id="UP001209083">
    <property type="component" value="Chromosome"/>
</dbReference>
<evidence type="ECO:0000313" key="4">
    <source>
        <dbReference type="Proteomes" id="UP001209083"/>
    </source>
</evidence>
<proteinExistence type="predicted"/>
<keyword evidence="1" id="KW-0472">Membrane</keyword>
<name>A0ABY8R022_9MICO</name>
<feature type="transmembrane region" description="Helical" evidence="1">
    <location>
        <begin position="17"/>
        <end position="39"/>
    </location>
</feature>
<dbReference type="InterPro" id="IPR019692">
    <property type="entry name" value="CFP-6_PH"/>
</dbReference>
<keyword evidence="1" id="KW-0812">Transmembrane</keyword>
<evidence type="ECO:0000313" key="3">
    <source>
        <dbReference type="EMBL" id="WGW13781.1"/>
    </source>
</evidence>
<feature type="transmembrane region" description="Helical" evidence="1">
    <location>
        <begin position="51"/>
        <end position="70"/>
    </location>
</feature>